<dbReference type="Proteomes" id="UP000004358">
    <property type="component" value="Unassembled WGS sequence"/>
</dbReference>
<sequence>MNWNVCEVKRATVAKTDYDGAKGACLELTVGQRGLRRALRRKHA</sequence>
<dbReference type="HOGENOM" id="CLU_3213098_0_0_0"/>
<name>A3ZVF6_9BACT</name>
<protein>
    <submittedName>
        <fullName evidence="1">Uncharacterized protein</fullName>
    </submittedName>
</protein>
<dbReference type="AlphaFoldDB" id="A3ZVF6"/>
<gene>
    <name evidence="1" type="ORF">DSM3645_02463</name>
</gene>
<dbReference type="EMBL" id="AANZ01000014">
    <property type="protein sequence ID" value="EAQ79302.1"/>
    <property type="molecule type" value="Genomic_DNA"/>
</dbReference>
<reference evidence="1 2" key="1">
    <citation type="submission" date="2006-02" db="EMBL/GenBank/DDBJ databases">
        <authorList>
            <person name="Amann R."/>
            <person name="Ferriera S."/>
            <person name="Johnson J."/>
            <person name="Kravitz S."/>
            <person name="Halpern A."/>
            <person name="Remington K."/>
            <person name="Beeson K."/>
            <person name="Tran B."/>
            <person name="Rogers Y.-H."/>
            <person name="Friedman R."/>
            <person name="Venter J.C."/>
        </authorList>
    </citation>
    <scope>NUCLEOTIDE SEQUENCE [LARGE SCALE GENOMIC DNA]</scope>
    <source>
        <strain evidence="1 2">DSM 3645</strain>
    </source>
</reference>
<accession>A3ZVF6</accession>
<evidence type="ECO:0000313" key="2">
    <source>
        <dbReference type="Proteomes" id="UP000004358"/>
    </source>
</evidence>
<evidence type="ECO:0000313" key="1">
    <source>
        <dbReference type="EMBL" id="EAQ79302.1"/>
    </source>
</evidence>
<organism evidence="1 2">
    <name type="scientific">Blastopirellula marina DSM 3645</name>
    <dbReference type="NCBI Taxonomy" id="314230"/>
    <lineage>
        <taxon>Bacteria</taxon>
        <taxon>Pseudomonadati</taxon>
        <taxon>Planctomycetota</taxon>
        <taxon>Planctomycetia</taxon>
        <taxon>Pirellulales</taxon>
        <taxon>Pirellulaceae</taxon>
        <taxon>Blastopirellula</taxon>
    </lineage>
</organism>
<comment type="caution">
    <text evidence="1">The sequence shown here is derived from an EMBL/GenBank/DDBJ whole genome shotgun (WGS) entry which is preliminary data.</text>
</comment>
<proteinExistence type="predicted"/>